<keyword evidence="2" id="KW-1185">Reference proteome</keyword>
<evidence type="ECO:0000313" key="2">
    <source>
        <dbReference type="Proteomes" id="UP000604825"/>
    </source>
</evidence>
<evidence type="ECO:0000313" key="1">
    <source>
        <dbReference type="EMBL" id="CAD6220228.1"/>
    </source>
</evidence>
<comment type="caution">
    <text evidence="1">The sequence shown here is derived from an EMBL/GenBank/DDBJ whole genome shotgun (WGS) entry which is preliminary data.</text>
</comment>
<name>A0A811N969_9POAL</name>
<gene>
    <name evidence="1" type="ORF">NCGR_LOCUS13777</name>
</gene>
<dbReference type="OrthoDB" id="1644192at2759"/>
<accession>A0A811N969</accession>
<sequence>MEEELMQLEVKYPNNARGIAKFNVPLAHMLFAGADFIIVPTLVDTVKEGVTGFHMGSFSVECETVDPADATAVASTVRRALKQYDTPALHEMVQNCMTQDLSWKLLVKIRITLVYLGPGAAKKWEEVLLGLGVEGSQAGIDGEESLAMENVATP</sequence>
<reference evidence="1" key="1">
    <citation type="submission" date="2020-10" db="EMBL/GenBank/DDBJ databases">
        <authorList>
            <person name="Han B."/>
            <person name="Lu T."/>
            <person name="Zhao Q."/>
            <person name="Huang X."/>
            <person name="Zhao Y."/>
        </authorList>
    </citation>
    <scope>NUCLEOTIDE SEQUENCE</scope>
</reference>
<dbReference type="Proteomes" id="UP000604825">
    <property type="component" value="Unassembled WGS sequence"/>
</dbReference>
<proteinExistence type="predicted"/>
<dbReference type="PANTHER" id="PTHR45825:SF17">
    <property type="entry name" value="STARCH SYNTHASE, CHLOROPLASTIC_AMYLOPLASTIC"/>
    <property type="match status" value="1"/>
</dbReference>
<dbReference type="Gene3D" id="3.40.50.2000">
    <property type="entry name" value="Glycogen Phosphorylase B"/>
    <property type="match status" value="2"/>
</dbReference>
<dbReference type="EMBL" id="CAJGYO010000003">
    <property type="protein sequence ID" value="CAD6220228.1"/>
    <property type="molecule type" value="Genomic_DNA"/>
</dbReference>
<dbReference type="SUPFAM" id="SSF53756">
    <property type="entry name" value="UDP-Glycosyltransferase/glycogen phosphorylase"/>
    <property type="match status" value="1"/>
</dbReference>
<dbReference type="PANTHER" id="PTHR45825">
    <property type="entry name" value="GRANULE-BOUND STARCH SYNTHASE 1, CHLOROPLASTIC/AMYLOPLASTIC"/>
    <property type="match status" value="1"/>
</dbReference>
<organism evidence="1 2">
    <name type="scientific">Miscanthus lutarioriparius</name>
    <dbReference type="NCBI Taxonomy" id="422564"/>
    <lineage>
        <taxon>Eukaryota</taxon>
        <taxon>Viridiplantae</taxon>
        <taxon>Streptophyta</taxon>
        <taxon>Embryophyta</taxon>
        <taxon>Tracheophyta</taxon>
        <taxon>Spermatophyta</taxon>
        <taxon>Magnoliopsida</taxon>
        <taxon>Liliopsida</taxon>
        <taxon>Poales</taxon>
        <taxon>Poaceae</taxon>
        <taxon>PACMAD clade</taxon>
        <taxon>Panicoideae</taxon>
        <taxon>Andropogonodae</taxon>
        <taxon>Andropogoneae</taxon>
        <taxon>Saccharinae</taxon>
        <taxon>Miscanthus</taxon>
    </lineage>
</organism>
<dbReference type="AlphaFoldDB" id="A0A811N969"/>
<protein>
    <submittedName>
        <fullName evidence="1">Uncharacterized protein</fullName>
    </submittedName>
</protein>